<evidence type="ECO:0000256" key="3">
    <source>
        <dbReference type="ARBA" id="ARBA00022723"/>
    </source>
</evidence>
<keyword evidence="10" id="KW-1185">Reference proteome</keyword>
<dbReference type="InterPro" id="IPR010980">
    <property type="entry name" value="Cyt_c/b562"/>
</dbReference>
<dbReference type="AlphaFoldDB" id="A0A5D4GZU4"/>
<organism evidence="9 10">
    <name type="scientific">Neoaquamicrobium microcysteis</name>
    <dbReference type="NCBI Taxonomy" id="2682781"/>
    <lineage>
        <taxon>Bacteria</taxon>
        <taxon>Pseudomonadati</taxon>
        <taxon>Pseudomonadota</taxon>
        <taxon>Alphaproteobacteria</taxon>
        <taxon>Hyphomicrobiales</taxon>
        <taxon>Phyllobacteriaceae</taxon>
        <taxon>Neoaquamicrobium</taxon>
    </lineage>
</organism>
<dbReference type="SUPFAM" id="SSF47175">
    <property type="entry name" value="Cytochromes"/>
    <property type="match status" value="1"/>
</dbReference>
<keyword evidence="8" id="KW-0732">Signal</keyword>
<proteinExistence type="predicted"/>
<evidence type="ECO:0000256" key="8">
    <source>
        <dbReference type="SAM" id="SignalP"/>
    </source>
</evidence>
<feature type="chain" id="PRO_5023043817" evidence="8">
    <location>
        <begin position="21"/>
        <end position="143"/>
    </location>
</feature>
<feature type="binding site" description="axial binding residue" evidence="6">
    <location>
        <position position="138"/>
    </location>
    <ligand>
        <name>heme c</name>
        <dbReference type="ChEBI" id="CHEBI:61717"/>
    </ligand>
    <ligandPart>
        <name>Fe</name>
        <dbReference type="ChEBI" id="CHEBI:18248"/>
    </ligandPart>
</feature>
<evidence type="ECO:0000256" key="7">
    <source>
        <dbReference type="PIRSR" id="PIRSR000027-2"/>
    </source>
</evidence>
<protein>
    <submittedName>
        <fullName evidence="9">Cytochrome C556</fullName>
    </submittedName>
</protein>
<keyword evidence="1" id="KW-0813">Transport</keyword>
<reference evidence="9 10" key="2">
    <citation type="submission" date="2019-09" db="EMBL/GenBank/DDBJ databases">
        <title>Mesorhizobium sp. MaA-C15 isolated from Microcystis aeruginosa.</title>
        <authorList>
            <person name="Jeong S.E."/>
            <person name="Jin H.M."/>
            <person name="Jeon C.O."/>
        </authorList>
    </citation>
    <scope>NUCLEOTIDE SEQUENCE [LARGE SCALE GENOMIC DNA]</scope>
    <source>
        <strain evidence="9 10">MaA-C15</strain>
    </source>
</reference>
<keyword evidence="4" id="KW-0249">Electron transport</keyword>
<dbReference type="GO" id="GO:0005506">
    <property type="term" value="F:iron ion binding"/>
    <property type="evidence" value="ECO:0007669"/>
    <property type="project" value="InterPro"/>
</dbReference>
<dbReference type="EMBL" id="VSZS01000056">
    <property type="protein sequence ID" value="TYR34321.1"/>
    <property type="molecule type" value="Genomic_DNA"/>
</dbReference>
<evidence type="ECO:0000256" key="2">
    <source>
        <dbReference type="ARBA" id="ARBA00022617"/>
    </source>
</evidence>
<name>A0A5D4GZU4_9HYPH</name>
<reference evidence="9 10" key="1">
    <citation type="submission" date="2019-08" db="EMBL/GenBank/DDBJ databases">
        <authorList>
            <person name="Seo Y.L."/>
        </authorList>
    </citation>
    <scope>NUCLEOTIDE SEQUENCE [LARGE SCALE GENOMIC DNA]</scope>
    <source>
        <strain evidence="9 10">MaA-C15</strain>
    </source>
</reference>
<dbReference type="GO" id="GO:0022900">
    <property type="term" value="P:electron transport chain"/>
    <property type="evidence" value="ECO:0007669"/>
    <property type="project" value="InterPro"/>
</dbReference>
<dbReference type="Gene3D" id="1.20.120.10">
    <property type="entry name" value="Cytochrome c/b562"/>
    <property type="match status" value="1"/>
</dbReference>
<dbReference type="InterPro" id="IPR002321">
    <property type="entry name" value="Cyt_c_II"/>
</dbReference>
<comment type="caution">
    <text evidence="9">The sequence shown here is derived from an EMBL/GenBank/DDBJ whole genome shotgun (WGS) entry which is preliminary data.</text>
</comment>
<feature type="binding site" description="covalent" evidence="7">
    <location>
        <position position="134"/>
    </location>
    <ligand>
        <name>heme c</name>
        <dbReference type="ChEBI" id="CHEBI:61717"/>
    </ligand>
</feature>
<feature type="binding site" description="covalent" evidence="7">
    <location>
        <position position="137"/>
    </location>
    <ligand>
        <name>heme c</name>
        <dbReference type="ChEBI" id="CHEBI:61717"/>
    </ligand>
</feature>
<feature type="signal peptide" evidence="8">
    <location>
        <begin position="1"/>
        <end position="20"/>
    </location>
</feature>
<dbReference type="RefSeq" id="WP_148913660.1">
    <property type="nucleotide sequence ID" value="NZ_VSZS01000056.1"/>
</dbReference>
<dbReference type="GO" id="GO:0009055">
    <property type="term" value="F:electron transfer activity"/>
    <property type="evidence" value="ECO:0007669"/>
    <property type="project" value="InterPro"/>
</dbReference>
<dbReference type="GO" id="GO:0020037">
    <property type="term" value="F:heme binding"/>
    <property type="evidence" value="ECO:0007669"/>
    <property type="project" value="InterPro"/>
</dbReference>
<dbReference type="Proteomes" id="UP000323258">
    <property type="component" value="Unassembled WGS sequence"/>
</dbReference>
<dbReference type="InterPro" id="IPR012127">
    <property type="entry name" value="Cyt_c_prime"/>
</dbReference>
<evidence type="ECO:0000313" key="10">
    <source>
        <dbReference type="Proteomes" id="UP000323258"/>
    </source>
</evidence>
<dbReference type="GO" id="GO:0042597">
    <property type="term" value="C:periplasmic space"/>
    <property type="evidence" value="ECO:0007669"/>
    <property type="project" value="InterPro"/>
</dbReference>
<dbReference type="PIRSF" id="PIRSF000027">
    <property type="entry name" value="Cytc_c_prime"/>
    <property type="match status" value="1"/>
</dbReference>
<dbReference type="Pfam" id="PF01322">
    <property type="entry name" value="Cytochrom_C_2"/>
    <property type="match status" value="1"/>
</dbReference>
<dbReference type="OrthoDB" id="9811729at2"/>
<keyword evidence="5 6" id="KW-0408">Iron</keyword>
<comment type="PTM">
    <text evidence="7">Binds 1 heme group per subunit.</text>
</comment>
<sequence length="143" mass="14991">MKLFALATVAFSIMVAGASADPIADRKENMKERGALMRILAPVAQGQQPFDAATVLDALEKLSANAEAATDIDALWPAGTESGDTKSSPRIWEDRAGYQAASDKFAADTAAAVEAAPQDIDAYRAVFGPVAANCGTCHEGYRL</sequence>
<evidence type="ECO:0000313" key="9">
    <source>
        <dbReference type="EMBL" id="TYR34321.1"/>
    </source>
</evidence>
<keyword evidence="3 6" id="KW-0479">Metal-binding</keyword>
<dbReference type="PROSITE" id="PS51009">
    <property type="entry name" value="CYTCII"/>
    <property type="match status" value="1"/>
</dbReference>
<evidence type="ECO:0000256" key="1">
    <source>
        <dbReference type="ARBA" id="ARBA00022448"/>
    </source>
</evidence>
<gene>
    <name evidence="9" type="ORF">FY036_05280</name>
</gene>
<evidence type="ECO:0000256" key="4">
    <source>
        <dbReference type="ARBA" id="ARBA00022982"/>
    </source>
</evidence>
<evidence type="ECO:0000256" key="6">
    <source>
        <dbReference type="PIRSR" id="PIRSR000027-1"/>
    </source>
</evidence>
<accession>A0A5D4GZU4</accession>
<keyword evidence="2 7" id="KW-0349">Heme</keyword>
<evidence type="ECO:0000256" key="5">
    <source>
        <dbReference type="ARBA" id="ARBA00023004"/>
    </source>
</evidence>